<keyword evidence="18" id="KW-1185">Reference proteome</keyword>
<keyword evidence="2" id="KW-0597">Phosphoprotein</keyword>
<feature type="transmembrane region" description="Helical" evidence="14">
    <location>
        <begin position="315"/>
        <end position="337"/>
    </location>
</feature>
<dbReference type="GO" id="GO:0045088">
    <property type="term" value="P:regulation of innate immune response"/>
    <property type="evidence" value="ECO:0000318"/>
    <property type="project" value="GO_Central"/>
</dbReference>
<evidence type="ECO:0000256" key="9">
    <source>
        <dbReference type="ARBA" id="ARBA00022989"/>
    </source>
</evidence>
<evidence type="ECO:0000256" key="5">
    <source>
        <dbReference type="ARBA" id="ARBA00022729"/>
    </source>
</evidence>
<reference evidence="17 18" key="4">
    <citation type="journal article" date="2011" name="BMC Genomics">
        <title>RNA-Seq improves annotation of protein-coding genes in the cucumber genome.</title>
        <authorList>
            <person name="Li Z."/>
            <person name="Zhang Z."/>
            <person name="Yan P."/>
            <person name="Huang S."/>
            <person name="Fei Z."/>
            <person name="Lin K."/>
        </authorList>
    </citation>
    <scope>NUCLEOTIDE SEQUENCE [LARGE SCALE GENOMIC DNA]</scope>
    <source>
        <strain evidence="18">cv. 9930</strain>
    </source>
</reference>
<dbReference type="SUPFAM" id="SSF56112">
    <property type="entry name" value="Protein kinase-like (PK-like)"/>
    <property type="match status" value="1"/>
</dbReference>
<reference evidence="17 18" key="2">
    <citation type="journal article" date="2009" name="PLoS ONE">
        <title>An integrated genetic and cytogenetic map of the cucumber genome.</title>
        <authorList>
            <person name="Ren Y."/>
            <person name="Zhang Z."/>
            <person name="Liu J."/>
            <person name="Staub J.E."/>
            <person name="Han Y."/>
            <person name="Cheng Z."/>
            <person name="Li X."/>
            <person name="Lu J."/>
            <person name="Miao H."/>
            <person name="Kang H."/>
            <person name="Xie B."/>
            <person name="Gu X."/>
            <person name="Wang X."/>
            <person name="Du Y."/>
            <person name="Jin W."/>
            <person name="Huang S."/>
        </authorList>
    </citation>
    <scope>NUCLEOTIDE SEQUENCE [LARGE SCALE GENOMIC DNA]</scope>
    <source>
        <strain evidence="18">cv. 9930</strain>
    </source>
</reference>
<dbReference type="GO" id="GO:0016020">
    <property type="term" value="C:membrane"/>
    <property type="evidence" value="ECO:0007669"/>
    <property type="project" value="UniProtKB-SubCell"/>
</dbReference>
<keyword evidence="7" id="KW-0547">Nucleotide-binding</keyword>
<evidence type="ECO:0000259" key="16">
    <source>
        <dbReference type="PROSITE" id="PS50011"/>
    </source>
</evidence>
<reference evidence="17 18" key="3">
    <citation type="journal article" date="2010" name="BMC Genomics">
        <title>Transcriptome sequencing and comparative analysis of cucumber flowers with different sex types.</title>
        <authorList>
            <person name="Guo S."/>
            <person name="Zheng Y."/>
            <person name="Joung J.G."/>
            <person name="Liu S."/>
            <person name="Zhang Z."/>
            <person name="Crasta O.R."/>
            <person name="Sobral B.W."/>
            <person name="Xu Y."/>
            <person name="Huang S."/>
            <person name="Fei Z."/>
        </authorList>
    </citation>
    <scope>NUCLEOTIDE SEQUENCE [LARGE SCALE GENOMIC DNA]</scope>
    <source>
        <strain evidence="18">cv. 9930</strain>
    </source>
</reference>
<keyword evidence="11" id="KW-0675">Receptor</keyword>
<evidence type="ECO:0000256" key="8">
    <source>
        <dbReference type="ARBA" id="ARBA00022840"/>
    </source>
</evidence>
<dbReference type="FunFam" id="3.30.200.20:FF:000466">
    <property type="entry name" value="Putative LRR receptor-like serine/threonine-protein kinase"/>
    <property type="match status" value="1"/>
</dbReference>
<reference evidence="17 18" key="1">
    <citation type="journal article" date="2009" name="Nat. Genet.">
        <title>The genome of the cucumber, Cucumis sativus L.</title>
        <authorList>
            <person name="Huang S."/>
            <person name="Li R."/>
            <person name="Zhang Z."/>
            <person name="Li L."/>
            <person name="Gu X."/>
            <person name="Fan W."/>
            <person name="Lucas W.J."/>
            <person name="Wang X."/>
            <person name="Xie B."/>
            <person name="Ni P."/>
            <person name="Ren Y."/>
            <person name="Zhu H."/>
            <person name="Li J."/>
            <person name="Lin K."/>
            <person name="Jin W."/>
            <person name="Fei Z."/>
            <person name="Li G."/>
            <person name="Staub J."/>
            <person name="Kilian A."/>
            <person name="van der Vossen E.A."/>
            <person name="Wu Y."/>
            <person name="Guo J."/>
            <person name="He J."/>
            <person name="Jia Z."/>
            <person name="Ren Y."/>
            <person name="Tian G."/>
            <person name="Lu Y."/>
            <person name="Ruan J."/>
            <person name="Qian W."/>
            <person name="Wang M."/>
            <person name="Huang Q."/>
            <person name="Li B."/>
            <person name="Xuan Z."/>
            <person name="Cao J."/>
            <person name="Asan"/>
            <person name="Wu Z."/>
            <person name="Zhang J."/>
            <person name="Cai Q."/>
            <person name="Bai Y."/>
            <person name="Zhao B."/>
            <person name="Han Y."/>
            <person name="Li Y."/>
            <person name="Li X."/>
            <person name="Wang S."/>
            <person name="Shi Q."/>
            <person name="Liu S."/>
            <person name="Cho W.K."/>
            <person name="Kim J.Y."/>
            <person name="Xu Y."/>
            <person name="Heller-Uszynska K."/>
            <person name="Miao H."/>
            <person name="Cheng Z."/>
            <person name="Zhang S."/>
            <person name="Wu J."/>
            <person name="Yang Y."/>
            <person name="Kang H."/>
            <person name="Li M."/>
            <person name="Liang H."/>
            <person name="Ren X."/>
            <person name="Shi Z."/>
            <person name="Wen M."/>
            <person name="Jian M."/>
            <person name="Yang H."/>
            <person name="Zhang G."/>
            <person name="Yang Z."/>
            <person name="Chen R."/>
            <person name="Liu S."/>
            <person name="Li J."/>
            <person name="Ma L."/>
            <person name="Liu H."/>
            <person name="Zhou Y."/>
            <person name="Zhao J."/>
            <person name="Fang X."/>
            <person name="Li G."/>
            <person name="Fang L."/>
            <person name="Li Y."/>
            <person name="Liu D."/>
            <person name="Zheng H."/>
            <person name="Zhang Y."/>
            <person name="Qin N."/>
            <person name="Li Z."/>
            <person name="Yang G."/>
            <person name="Yang S."/>
            <person name="Bolund L."/>
            <person name="Kristiansen K."/>
            <person name="Zheng H."/>
            <person name="Li S."/>
            <person name="Zhang X."/>
            <person name="Yang H."/>
            <person name="Wang J."/>
            <person name="Sun R."/>
            <person name="Zhang B."/>
            <person name="Jiang S."/>
            <person name="Wang J."/>
            <person name="Du Y."/>
            <person name="Li S."/>
        </authorList>
    </citation>
    <scope>NUCLEOTIDE SEQUENCE [LARGE SCALE GENOMIC DNA]</scope>
    <source>
        <strain evidence="18">cv. 9930</strain>
    </source>
</reference>
<dbReference type="InterPro" id="IPR001611">
    <property type="entry name" value="Leu-rich_rpt"/>
</dbReference>
<comment type="subcellular location">
    <subcellularLocation>
        <location evidence="1">Membrane</location>
        <topology evidence="1">Single-pass membrane protein</topology>
    </subcellularLocation>
</comment>
<dbReference type="Gramene" id="KGN65625">
    <property type="protein sequence ID" value="KGN65625"/>
    <property type="gene ID" value="Csa_1G470410"/>
</dbReference>
<organism evidence="17 18">
    <name type="scientific">Cucumis sativus</name>
    <name type="common">Cucumber</name>
    <dbReference type="NCBI Taxonomy" id="3659"/>
    <lineage>
        <taxon>Eukaryota</taxon>
        <taxon>Viridiplantae</taxon>
        <taxon>Streptophyta</taxon>
        <taxon>Embryophyta</taxon>
        <taxon>Tracheophyta</taxon>
        <taxon>Spermatophyta</taxon>
        <taxon>Magnoliopsida</taxon>
        <taxon>eudicotyledons</taxon>
        <taxon>Gunneridae</taxon>
        <taxon>Pentapetalae</taxon>
        <taxon>rosids</taxon>
        <taxon>fabids</taxon>
        <taxon>Cucurbitales</taxon>
        <taxon>Cucurbitaceae</taxon>
        <taxon>Benincaseae</taxon>
        <taxon>Cucumis</taxon>
    </lineage>
</organism>
<keyword evidence="4 14" id="KW-0812">Transmembrane</keyword>
<dbReference type="eggNOG" id="ENOG502QSF1">
    <property type="taxonomic scope" value="Eukaryota"/>
</dbReference>
<dbReference type="SUPFAM" id="SSF52058">
    <property type="entry name" value="L domain-like"/>
    <property type="match status" value="1"/>
</dbReference>
<dbReference type="SMART" id="SM00369">
    <property type="entry name" value="LRR_TYP"/>
    <property type="match status" value="2"/>
</dbReference>
<dbReference type="PROSITE" id="PS51450">
    <property type="entry name" value="LRR"/>
    <property type="match status" value="1"/>
</dbReference>
<evidence type="ECO:0000256" key="15">
    <source>
        <dbReference type="SAM" id="SignalP"/>
    </source>
</evidence>
<dbReference type="KEGG" id="csv:101208022"/>
<dbReference type="PANTHER" id="PTHR48007:SF84">
    <property type="entry name" value="(WILD MALAYSIAN BANANA) HYPOTHETICAL PROTEIN"/>
    <property type="match status" value="1"/>
</dbReference>
<sequence>MATFCFCRILILMALLISSSFVDSACNTSDTQFVSRAFHSVSSFNLSWIVHSSVNSTNCSVQHIILPSKNLTGIVSWRFLRNLTHLRSIDLSRNSLEGFVPNWLWGIPTLVHLDLSHNRFGGTVGFKLSNSSRGFPSSSIRVLNLSDNRFSNTVRLSGFSRLEILDLSRNNLRNLPFGLENLSNLTHLDVSRCNISGNLKPISVLHSLEYLDVSDNSMTGNFPSDFPRLNGLKFLNVSLNKFKGVINSESYKKFGKSAFVQTGITLLQIKTNSGNRGIPNPPQSSKRPHHNNTIQSHMPNKEPARKAKPKSKTKALIFALSFGVAGLFLVSVVLAIWRRKRMMKRKTKWAISTPIQVQFKMEKSGPFAFETESGSSWIADIREPSSASVVMFEKPLINLTFKDLIAATSHFGKESLLAEGRCGPVYRAVLPGDIHVAIKVLESARTVARDEAVAMFEDLSALKHSNLLPLFGYCIAGKEKLVLYEFMSNGDLHRWLHELPTGQPNVEDWSTDTWEINNNYVNGTHLSLPEKLGWATRHRIAVGIARGLAYLHHAGSKPIVHGHLVTSNILLADDFEARIGGFGLRHVEGKKGEDGVEKDVYCFGVVLMELLTGMPGSANTVVGVRKMVRDGKALEAIDPRLRVGGGESEMVESLRVAYLCTAETAVKRPTMQQVLGLLKDIHPTRTQTEPV</sequence>
<keyword evidence="9 14" id="KW-1133">Transmembrane helix</keyword>
<dbReference type="Gene3D" id="3.30.200.20">
    <property type="entry name" value="Phosphorylase Kinase, domain 1"/>
    <property type="match status" value="1"/>
</dbReference>
<dbReference type="InterPro" id="IPR046959">
    <property type="entry name" value="PRK1-6/SRF4-like"/>
</dbReference>
<dbReference type="STRING" id="3659.A0A0A0LUM3"/>
<keyword evidence="12" id="KW-0325">Glycoprotein</keyword>
<dbReference type="Gene3D" id="3.80.10.10">
    <property type="entry name" value="Ribonuclease Inhibitor"/>
    <property type="match status" value="2"/>
</dbReference>
<evidence type="ECO:0000256" key="6">
    <source>
        <dbReference type="ARBA" id="ARBA00022737"/>
    </source>
</evidence>
<evidence type="ECO:0000313" key="17">
    <source>
        <dbReference type="EMBL" id="KGN65625.1"/>
    </source>
</evidence>
<dbReference type="GO" id="GO:0004672">
    <property type="term" value="F:protein kinase activity"/>
    <property type="evidence" value="ECO:0000318"/>
    <property type="project" value="GO_Central"/>
</dbReference>
<accession>A0A0A0LUM3</accession>
<dbReference type="Gene3D" id="1.10.510.10">
    <property type="entry name" value="Transferase(Phosphotransferase) domain 1"/>
    <property type="match status" value="2"/>
</dbReference>
<dbReference type="InterPro" id="IPR003591">
    <property type="entry name" value="Leu-rich_rpt_typical-subtyp"/>
</dbReference>
<feature type="domain" description="Protein kinase" evidence="16">
    <location>
        <begin position="411"/>
        <end position="685"/>
    </location>
</feature>
<protein>
    <recommendedName>
        <fullName evidence="16">Protein kinase domain-containing protein</fullName>
    </recommendedName>
</protein>
<dbReference type="SMR" id="A0A0A0LUM3"/>
<keyword evidence="3" id="KW-0433">Leucine-rich repeat</keyword>
<dbReference type="Pfam" id="PF13855">
    <property type="entry name" value="LRR_8"/>
    <property type="match status" value="1"/>
</dbReference>
<dbReference type="InterPro" id="IPR011009">
    <property type="entry name" value="Kinase-like_dom_sf"/>
</dbReference>
<evidence type="ECO:0000256" key="2">
    <source>
        <dbReference type="ARBA" id="ARBA00022553"/>
    </source>
</evidence>
<dbReference type="InterPro" id="IPR032675">
    <property type="entry name" value="LRR_dom_sf"/>
</dbReference>
<dbReference type="InterPro" id="IPR000719">
    <property type="entry name" value="Prot_kinase_dom"/>
</dbReference>
<evidence type="ECO:0000256" key="12">
    <source>
        <dbReference type="ARBA" id="ARBA00023180"/>
    </source>
</evidence>
<evidence type="ECO:0000256" key="3">
    <source>
        <dbReference type="ARBA" id="ARBA00022614"/>
    </source>
</evidence>
<dbReference type="OrthoDB" id="1394818at2759"/>
<evidence type="ECO:0000256" key="11">
    <source>
        <dbReference type="ARBA" id="ARBA00023170"/>
    </source>
</evidence>
<dbReference type="EMBL" id="CM002922">
    <property type="protein sequence ID" value="KGN65625.1"/>
    <property type="molecule type" value="Genomic_DNA"/>
</dbReference>
<dbReference type="Proteomes" id="UP000029981">
    <property type="component" value="Chromosome 1"/>
</dbReference>
<keyword evidence="6" id="KW-0677">Repeat</keyword>
<name>A0A0A0LUM3_CUCSA</name>
<dbReference type="AlphaFoldDB" id="A0A0A0LUM3"/>
<dbReference type="GO" id="GO:0005524">
    <property type="term" value="F:ATP binding"/>
    <property type="evidence" value="ECO:0007669"/>
    <property type="project" value="UniProtKB-KW"/>
</dbReference>
<evidence type="ECO:0000256" key="13">
    <source>
        <dbReference type="SAM" id="MobiDB-lite"/>
    </source>
</evidence>
<dbReference type="Pfam" id="PF07714">
    <property type="entry name" value="PK_Tyr_Ser-Thr"/>
    <property type="match status" value="1"/>
</dbReference>
<evidence type="ECO:0000256" key="7">
    <source>
        <dbReference type="ARBA" id="ARBA00022741"/>
    </source>
</evidence>
<dbReference type="PROSITE" id="PS50011">
    <property type="entry name" value="PROTEIN_KINASE_DOM"/>
    <property type="match status" value="1"/>
</dbReference>
<dbReference type="FunFam" id="3.80.10.10:FF:001678">
    <property type="entry name" value="Calmodulin-binding receptor kinase CaMRLK"/>
    <property type="match status" value="1"/>
</dbReference>
<proteinExistence type="predicted"/>
<dbReference type="InterPro" id="IPR001245">
    <property type="entry name" value="Ser-Thr/Tyr_kinase_cat_dom"/>
</dbReference>
<evidence type="ECO:0000256" key="1">
    <source>
        <dbReference type="ARBA" id="ARBA00004167"/>
    </source>
</evidence>
<feature type="signal peptide" evidence="15">
    <location>
        <begin position="1"/>
        <end position="24"/>
    </location>
</feature>
<feature type="chain" id="PRO_5001973146" description="Protein kinase domain-containing protein" evidence="15">
    <location>
        <begin position="25"/>
        <end position="691"/>
    </location>
</feature>
<evidence type="ECO:0000313" key="18">
    <source>
        <dbReference type="Proteomes" id="UP000029981"/>
    </source>
</evidence>
<keyword evidence="8" id="KW-0067">ATP-binding</keyword>
<dbReference type="OMA" id="NAMQGRF"/>
<evidence type="ECO:0000256" key="4">
    <source>
        <dbReference type="ARBA" id="ARBA00022692"/>
    </source>
</evidence>
<dbReference type="PANTHER" id="PTHR48007">
    <property type="entry name" value="LEUCINE-RICH REPEAT RECEPTOR-LIKE PROTEIN KINASE PXC1"/>
    <property type="match status" value="1"/>
</dbReference>
<keyword evidence="5 15" id="KW-0732">Signal</keyword>
<feature type="region of interest" description="Disordered" evidence="13">
    <location>
        <begin position="271"/>
        <end position="308"/>
    </location>
</feature>
<evidence type="ECO:0000256" key="14">
    <source>
        <dbReference type="SAM" id="Phobius"/>
    </source>
</evidence>
<evidence type="ECO:0000256" key="10">
    <source>
        <dbReference type="ARBA" id="ARBA00023136"/>
    </source>
</evidence>
<dbReference type="InterPro" id="IPR055357">
    <property type="entry name" value="LRR_At1g61320_AtMIF1"/>
</dbReference>
<dbReference type="Pfam" id="PF23622">
    <property type="entry name" value="LRR_At1g61320_AtMIF1"/>
    <property type="match status" value="1"/>
</dbReference>
<keyword evidence="10 14" id="KW-0472">Membrane</keyword>
<gene>
    <name evidence="17" type="ORF">Csa_1G470410</name>
</gene>